<gene>
    <name evidence="2" type="ORF">V5799_018405</name>
</gene>
<protein>
    <submittedName>
        <fullName evidence="2">Uncharacterized protein</fullName>
    </submittedName>
</protein>
<dbReference type="AlphaFoldDB" id="A0AAQ4F0L7"/>
<feature type="compositionally biased region" description="Low complexity" evidence="1">
    <location>
        <begin position="9"/>
        <end position="26"/>
    </location>
</feature>
<name>A0AAQ4F0L7_AMBAM</name>
<feature type="non-terminal residue" evidence="2">
    <location>
        <position position="55"/>
    </location>
</feature>
<evidence type="ECO:0000313" key="3">
    <source>
        <dbReference type="Proteomes" id="UP001321473"/>
    </source>
</evidence>
<organism evidence="2 3">
    <name type="scientific">Amblyomma americanum</name>
    <name type="common">Lone star tick</name>
    <dbReference type="NCBI Taxonomy" id="6943"/>
    <lineage>
        <taxon>Eukaryota</taxon>
        <taxon>Metazoa</taxon>
        <taxon>Ecdysozoa</taxon>
        <taxon>Arthropoda</taxon>
        <taxon>Chelicerata</taxon>
        <taxon>Arachnida</taxon>
        <taxon>Acari</taxon>
        <taxon>Parasitiformes</taxon>
        <taxon>Ixodida</taxon>
        <taxon>Ixodoidea</taxon>
        <taxon>Ixodidae</taxon>
        <taxon>Amblyomminae</taxon>
        <taxon>Amblyomma</taxon>
    </lineage>
</organism>
<evidence type="ECO:0000313" key="2">
    <source>
        <dbReference type="EMBL" id="KAK8780253.1"/>
    </source>
</evidence>
<keyword evidence="3" id="KW-1185">Reference proteome</keyword>
<evidence type="ECO:0000256" key="1">
    <source>
        <dbReference type="SAM" id="MobiDB-lite"/>
    </source>
</evidence>
<reference evidence="2 3" key="1">
    <citation type="journal article" date="2023" name="Arcadia Sci">
        <title>De novo assembly of a long-read Amblyomma americanum tick genome.</title>
        <authorList>
            <person name="Chou S."/>
            <person name="Poskanzer K.E."/>
            <person name="Rollins M."/>
            <person name="Thuy-Boun P.S."/>
        </authorList>
    </citation>
    <scope>NUCLEOTIDE SEQUENCE [LARGE SCALE GENOMIC DNA]</scope>
    <source>
        <strain evidence="2">F_SG_1</strain>
        <tissue evidence="2">Salivary glands</tissue>
    </source>
</reference>
<proteinExistence type="predicted"/>
<dbReference type="Proteomes" id="UP001321473">
    <property type="component" value="Unassembled WGS sequence"/>
</dbReference>
<comment type="caution">
    <text evidence="2">The sequence shown here is derived from an EMBL/GenBank/DDBJ whole genome shotgun (WGS) entry which is preliminary data.</text>
</comment>
<sequence length="55" mass="5716">MAAMLRSRGGTPSSDNGSSSSFVSAGTLEESASQDCSLSPALRDLLAKIYREGLH</sequence>
<dbReference type="EMBL" id="JARKHS020009056">
    <property type="protein sequence ID" value="KAK8780253.1"/>
    <property type="molecule type" value="Genomic_DNA"/>
</dbReference>
<accession>A0AAQ4F0L7</accession>
<feature type="region of interest" description="Disordered" evidence="1">
    <location>
        <begin position="1"/>
        <end position="26"/>
    </location>
</feature>